<evidence type="ECO:0000313" key="2">
    <source>
        <dbReference type="Proteomes" id="UP000001064"/>
    </source>
</evidence>
<keyword evidence="2" id="KW-1185">Reference proteome</keyword>
<dbReference type="VEuPathDB" id="AmoebaDB:DICPUDRAFT_156738"/>
<sequence>MKIITPHGMTNDIYVTKGVIQGHPLSPFLWGLFFDPLLNLLNTNVIGYRIINNQNLGISNNTFADDLVGTTESFSQISKLKDYIGIPILLLFKCKSWKISIYI</sequence>
<dbReference type="Proteomes" id="UP000001064">
    <property type="component" value="Unassembled WGS sequence"/>
</dbReference>
<protein>
    <submittedName>
        <fullName evidence="1">Uncharacterized protein</fullName>
    </submittedName>
</protein>
<name>F0ZXB1_DICPU</name>
<dbReference type="InParanoid" id="F0ZXB1"/>
<dbReference type="KEGG" id="dpp:DICPUDRAFT_156738"/>
<reference evidence="2" key="1">
    <citation type="journal article" date="2011" name="Genome Biol.">
        <title>Comparative genomics of the social amoebae Dictyostelium discoideum and Dictyostelium purpureum.</title>
        <authorList>
            <consortium name="US DOE Joint Genome Institute (JGI-PGF)"/>
            <person name="Sucgang R."/>
            <person name="Kuo A."/>
            <person name="Tian X."/>
            <person name="Salerno W."/>
            <person name="Parikh A."/>
            <person name="Feasley C.L."/>
            <person name="Dalin E."/>
            <person name="Tu H."/>
            <person name="Huang E."/>
            <person name="Barry K."/>
            <person name="Lindquist E."/>
            <person name="Shapiro H."/>
            <person name="Bruce D."/>
            <person name="Schmutz J."/>
            <person name="Salamov A."/>
            <person name="Fey P."/>
            <person name="Gaudet P."/>
            <person name="Anjard C."/>
            <person name="Babu M.M."/>
            <person name="Basu S."/>
            <person name="Bushmanova Y."/>
            <person name="van der Wel H."/>
            <person name="Katoh-Kurasawa M."/>
            <person name="Dinh C."/>
            <person name="Coutinho P.M."/>
            <person name="Saito T."/>
            <person name="Elias M."/>
            <person name="Schaap P."/>
            <person name="Kay R.R."/>
            <person name="Henrissat B."/>
            <person name="Eichinger L."/>
            <person name="Rivero F."/>
            <person name="Putnam N.H."/>
            <person name="West C.M."/>
            <person name="Loomis W.F."/>
            <person name="Chisholm R.L."/>
            <person name="Shaulsky G."/>
            <person name="Strassmann J.E."/>
            <person name="Queller D.C."/>
            <person name="Kuspa A."/>
            <person name="Grigoriev I.V."/>
        </authorList>
    </citation>
    <scope>NUCLEOTIDE SEQUENCE [LARGE SCALE GENOMIC DNA]</scope>
    <source>
        <strain evidence="2">QSDP1</strain>
    </source>
</reference>
<organism evidence="1 2">
    <name type="scientific">Dictyostelium purpureum</name>
    <name type="common">Slime mold</name>
    <dbReference type="NCBI Taxonomy" id="5786"/>
    <lineage>
        <taxon>Eukaryota</taxon>
        <taxon>Amoebozoa</taxon>
        <taxon>Evosea</taxon>
        <taxon>Eumycetozoa</taxon>
        <taxon>Dictyostelia</taxon>
        <taxon>Dictyosteliales</taxon>
        <taxon>Dictyosteliaceae</taxon>
        <taxon>Dictyostelium</taxon>
    </lineage>
</organism>
<dbReference type="GeneID" id="10505797"/>
<dbReference type="AlphaFoldDB" id="F0ZXB1"/>
<gene>
    <name evidence="1" type="ORF">DICPUDRAFT_156738</name>
</gene>
<accession>F0ZXB1</accession>
<evidence type="ECO:0000313" key="1">
    <source>
        <dbReference type="EMBL" id="EGC31416.1"/>
    </source>
</evidence>
<dbReference type="EMBL" id="GL871255">
    <property type="protein sequence ID" value="EGC31416.1"/>
    <property type="molecule type" value="Genomic_DNA"/>
</dbReference>
<proteinExistence type="predicted"/>
<dbReference type="RefSeq" id="XP_003292049.1">
    <property type="nucleotide sequence ID" value="XM_003292001.1"/>
</dbReference>
<dbReference type="OrthoDB" id="9902985at2759"/>